<name>A0AC59HU50_ENTFL</name>
<protein>
    <submittedName>
        <fullName evidence="1">Uncharacterized protein</fullName>
    </submittedName>
</protein>
<dbReference type="EMBL" id="AP026729">
    <property type="protein sequence ID" value="BDQ63263.1"/>
    <property type="molecule type" value="Genomic_DNA"/>
</dbReference>
<evidence type="ECO:0000313" key="2">
    <source>
        <dbReference type="Proteomes" id="UP001317613"/>
    </source>
</evidence>
<sequence>MKVDFDTIGRIVLRDDYSPYGAIIFEKDCKNNRVAIYQDSENEHIRSKFENLDESAEFEKNELIKGLQKVISLLKEGE</sequence>
<dbReference type="Proteomes" id="UP001317613">
    <property type="component" value="Chromosome"/>
</dbReference>
<proteinExistence type="predicted"/>
<accession>A0AC59HU50</accession>
<gene>
    <name evidence="1" type="ORF">EfsSVR2332_33410</name>
</gene>
<reference evidence="1" key="1">
    <citation type="submission" date="2022-08" db="EMBL/GenBank/DDBJ databases">
        <title>Molecular epidemiological analysis of five strains of VanD-type vancomycin-resistant Enterococcus faecalis.</title>
        <authorList>
            <person name="Mimura K."/>
            <person name="Hashimoto Y."/>
            <person name="Tomita H."/>
        </authorList>
    </citation>
    <scope>NUCLEOTIDE SEQUENCE</scope>
    <source>
        <strain evidence="1">SVR2332</strain>
    </source>
</reference>
<organism evidence="1 2">
    <name type="scientific">Enterococcus faecalis</name>
    <name type="common">Streptococcus faecalis</name>
    <dbReference type="NCBI Taxonomy" id="1351"/>
    <lineage>
        <taxon>Bacteria</taxon>
        <taxon>Bacillati</taxon>
        <taxon>Bacillota</taxon>
        <taxon>Bacilli</taxon>
        <taxon>Lactobacillales</taxon>
        <taxon>Enterococcaceae</taxon>
        <taxon>Enterococcus</taxon>
    </lineage>
</organism>
<evidence type="ECO:0000313" key="1">
    <source>
        <dbReference type="EMBL" id="BDQ63263.1"/>
    </source>
</evidence>